<feature type="chain" id="PRO_5042880569" description="cyclic-guanylate-specific phosphodiesterase" evidence="12">
    <location>
        <begin position="24"/>
        <end position="539"/>
    </location>
</feature>
<gene>
    <name evidence="14" type="ORF">SAMN05216550_106233</name>
</gene>
<name>A0AAQ1JTZ4_9BURK</name>
<dbReference type="Pfam" id="PF00563">
    <property type="entry name" value="EAL"/>
    <property type="match status" value="1"/>
</dbReference>
<evidence type="ECO:0000256" key="10">
    <source>
        <dbReference type="SAM" id="MobiDB-lite"/>
    </source>
</evidence>
<dbReference type="RefSeq" id="WP_074983270.1">
    <property type="nucleotide sequence ID" value="NZ_CADFGN010000006.1"/>
</dbReference>
<dbReference type="EC" id="3.1.4.52" evidence="2"/>
<keyword evidence="12" id="KW-0732">Signal</keyword>
<keyword evidence="3" id="KW-1003">Cell membrane</keyword>
<dbReference type="AlphaFoldDB" id="A0AAQ1JTZ4"/>
<evidence type="ECO:0000256" key="3">
    <source>
        <dbReference type="ARBA" id="ARBA00022475"/>
    </source>
</evidence>
<keyword evidence="6" id="KW-0378">Hydrolase</keyword>
<keyword evidence="5 11" id="KW-0812">Transmembrane</keyword>
<dbReference type="Proteomes" id="UP000183529">
    <property type="component" value="Unassembled WGS sequence"/>
</dbReference>
<dbReference type="PANTHER" id="PTHR33121">
    <property type="entry name" value="CYCLIC DI-GMP PHOSPHODIESTERASE PDEF"/>
    <property type="match status" value="1"/>
</dbReference>
<evidence type="ECO:0000259" key="13">
    <source>
        <dbReference type="PROSITE" id="PS50883"/>
    </source>
</evidence>
<evidence type="ECO:0000256" key="4">
    <source>
        <dbReference type="ARBA" id="ARBA00022636"/>
    </source>
</evidence>
<dbReference type="Pfam" id="PF12792">
    <property type="entry name" value="CSS-motif"/>
    <property type="match status" value="1"/>
</dbReference>
<protein>
    <recommendedName>
        <fullName evidence="2">cyclic-guanylate-specific phosphodiesterase</fullName>
        <ecNumber evidence="2">3.1.4.52</ecNumber>
    </recommendedName>
</protein>
<evidence type="ECO:0000256" key="2">
    <source>
        <dbReference type="ARBA" id="ARBA00012282"/>
    </source>
</evidence>
<evidence type="ECO:0000313" key="14">
    <source>
        <dbReference type="EMBL" id="SEJ60714.1"/>
    </source>
</evidence>
<evidence type="ECO:0000256" key="11">
    <source>
        <dbReference type="SAM" id="Phobius"/>
    </source>
</evidence>
<evidence type="ECO:0000256" key="12">
    <source>
        <dbReference type="SAM" id="SignalP"/>
    </source>
</evidence>
<dbReference type="SMART" id="SM00052">
    <property type="entry name" value="EAL"/>
    <property type="match status" value="1"/>
</dbReference>
<organism evidence="14 15">
    <name type="scientific">Paraburkholderia tropica</name>
    <dbReference type="NCBI Taxonomy" id="92647"/>
    <lineage>
        <taxon>Bacteria</taxon>
        <taxon>Pseudomonadati</taxon>
        <taxon>Pseudomonadota</taxon>
        <taxon>Betaproteobacteria</taxon>
        <taxon>Burkholderiales</taxon>
        <taxon>Burkholderiaceae</taxon>
        <taxon>Paraburkholderia</taxon>
    </lineage>
</organism>
<dbReference type="InterPro" id="IPR024744">
    <property type="entry name" value="CSS-motif_dom"/>
</dbReference>
<feature type="region of interest" description="Disordered" evidence="10">
    <location>
        <begin position="520"/>
        <end position="539"/>
    </location>
</feature>
<evidence type="ECO:0000256" key="6">
    <source>
        <dbReference type="ARBA" id="ARBA00022801"/>
    </source>
</evidence>
<dbReference type="InterPro" id="IPR001633">
    <property type="entry name" value="EAL_dom"/>
</dbReference>
<comment type="caution">
    <text evidence="14">The sequence shown here is derived from an EMBL/GenBank/DDBJ whole genome shotgun (WGS) entry which is preliminary data.</text>
</comment>
<reference evidence="14 15" key="1">
    <citation type="submission" date="2016-10" db="EMBL/GenBank/DDBJ databases">
        <authorList>
            <person name="Varghese N."/>
            <person name="Submissions S."/>
        </authorList>
    </citation>
    <scope>NUCLEOTIDE SEQUENCE [LARGE SCALE GENOMIC DNA]</scope>
    <source>
        <strain evidence="14 15">LMG 22274</strain>
    </source>
</reference>
<feature type="signal peptide" evidence="12">
    <location>
        <begin position="1"/>
        <end position="23"/>
    </location>
</feature>
<dbReference type="EMBL" id="FNZM01000006">
    <property type="protein sequence ID" value="SEJ60714.1"/>
    <property type="molecule type" value="Genomic_DNA"/>
</dbReference>
<evidence type="ECO:0000256" key="8">
    <source>
        <dbReference type="ARBA" id="ARBA00023136"/>
    </source>
</evidence>
<evidence type="ECO:0000313" key="15">
    <source>
        <dbReference type="Proteomes" id="UP000183529"/>
    </source>
</evidence>
<keyword evidence="8 11" id="KW-0472">Membrane</keyword>
<dbReference type="GO" id="GO:0071111">
    <property type="term" value="F:cyclic-guanylate-specific phosphodiesterase activity"/>
    <property type="evidence" value="ECO:0007669"/>
    <property type="project" value="UniProtKB-EC"/>
</dbReference>
<keyword evidence="7 11" id="KW-1133">Transmembrane helix</keyword>
<dbReference type="PANTHER" id="PTHR33121:SF81">
    <property type="entry name" value="CYCLIC DI-GMP PHOSPHODIESTERASE PDEB-RELATED"/>
    <property type="match status" value="1"/>
</dbReference>
<dbReference type="CDD" id="cd01948">
    <property type="entry name" value="EAL"/>
    <property type="match status" value="1"/>
</dbReference>
<dbReference type="PROSITE" id="PS50883">
    <property type="entry name" value="EAL"/>
    <property type="match status" value="1"/>
</dbReference>
<dbReference type="InterPro" id="IPR050706">
    <property type="entry name" value="Cyclic-di-GMP_PDE-like"/>
</dbReference>
<evidence type="ECO:0000256" key="1">
    <source>
        <dbReference type="ARBA" id="ARBA00004651"/>
    </source>
</evidence>
<evidence type="ECO:0000256" key="5">
    <source>
        <dbReference type="ARBA" id="ARBA00022692"/>
    </source>
</evidence>
<sequence length="539" mass="60113">MKRRLTALTTFCLVALALSATLAAVTYASDAVVERNQRQQVDEYSRRALMRAELVTNDAVAALRALTSLDNTPCTPAHLQALRQTEEQFRYIRNVAWTDGETIRCSSLHGNVARTLPPAEWSYGADFSAWHSEIGKRGNELRMLNIRLGAHIVVIDPRFYLDIVPLDDTIELALLESGDGTIIARWPRANAELVQAAFTREGGKPFFEKRYYVVERSRRYPIAVIAYEPADRVRPDMLAQLRLFAVPALLASGFLTWLVLRWRRKLRTPRSALLEGIRRRQFAAWLQPIVDLQSGRCVGAEALVRWTLEDGTVISPDSFIPMAESLGLIHAITDRVIESVFEGVGALLAKRRDLHVSINLTRDDLTSSRALQTLQIGFAKHDVHRDQIWFECIERAFIDASETAPVLQRYRDAGHKILIDDFGTGYSSLSYLQDLPVDGIKIDKAFVNALATGAEVNAIVPHIIGIAHELGLMMIAEGVEVEQQAEYLREHGVQFAQGWLYAKAMPAAEFARWVAAAQTSGPSPAKREDEAAAHAAPRA</sequence>
<dbReference type="Gene3D" id="3.20.20.450">
    <property type="entry name" value="EAL domain"/>
    <property type="match status" value="1"/>
</dbReference>
<dbReference type="SUPFAM" id="SSF141868">
    <property type="entry name" value="EAL domain-like"/>
    <property type="match status" value="1"/>
</dbReference>
<evidence type="ECO:0000256" key="9">
    <source>
        <dbReference type="ARBA" id="ARBA00034290"/>
    </source>
</evidence>
<proteinExistence type="predicted"/>
<keyword evidence="4" id="KW-0973">c-di-GMP</keyword>
<comment type="catalytic activity">
    <reaction evidence="9">
        <text>3',3'-c-di-GMP + H2O = 5'-phosphoguanylyl(3'-&gt;5')guanosine + H(+)</text>
        <dbReference type="Rhea" id="RHEA:24902"/>
        <dbReference type="ChEBI" id="CHEBI:15377"/>
        <dbReference type="ChEBI" id="CHEBI:15378"/>
        <dbReference type="ChEBI" id="CHEBI:58754"/>
        <dbReference type="ChEBI" id="CHEBI:58805"/>
        <dbReference type="EC" id="3.1.4.52"/>
    </reaction>
</comment>
<accession>A0AAQ1JTZ4</accession>
<comment type="subcellular location">
    <subcellularLocation>
        <location evidence="1">Cell membrane</location>
        <topology evidence="1">Multi-pass membrane protein</topology>
    </subcellularLocation>
</comment>
<dbReference type="GO" id="GO:0005886">
    <property type="term" value="C:plasma membrane"/>
    <property type="evidence" value="ECO:0007669"/>
    <property type="project" value="UniProtKB-SubCell"/>
</dbReference>
<feature type="transmembrane region" description="Helical" evidence="11">
    <location>
        <begin position="241"/>
        <end position="260"/>
    </location>
</feature>
<evidence type="ECO:0000256" key="7">
    <source>
        <dbReference type="ARBA" id="ARBA00022989"/>
    </source>
</evidence>
<feature type="domain" description="EAL" evidence="13">
    <location>
        <begin position="266"/>
        <end position="518"/>
    </location>
</feature>
<dbReference type="InterPro" id="IPR035919">
    <property type="entry name" value="EAL_sf"/>
</dbReference>